<comment type="caution">
    <text evidence="1">The sequence shown here is derived from an EMBL/GenBank/DDBJ whole genome shotgun (WGS) entry which is preliminary data.</text>
</comment>
<proteinExistence type="predicted"/>
<protein>
    <submittedName>
        <fullName evidence="1">Uncharacterized protein</fullName>
    </submittedName>
</protein>
<organism evidence="1 2">
    <name type="scientific">Datura stramonium</name>
    <name type="common">Jimsonweed</name>
    <name type="synonym">Common thornapple</name>
    <dbReference type="NCBI Taxonomy" id="4076"/>
    <lineage>
        <taxon>Eukaryota</taxon>
        <taxon>Viridiplantae</taxon>
        <taxon>Streptophyta</taxon>
        <taxon>Embryophyta</taxon>
        <taxon>Tracheophyta</taxon>
        <taxon>Spermatophyta</taxon>
        <taxon>Magnoliopsida</taxon>
        <taxon>eudicotyledons</taxon>
        <taxon>Gunneridae</taxon>
        <taxon>Pentapetalae</taxon>
        <taxon>asterids</taxon>
        <taxon>lamiids</taxon>
        <taxon>Solanales</taxon>
        <taxon>Solanaceae</taxon>
        <taxon>Solanoideae</taxon>
        <taxon>Datureae</taxon>
        <taxon>Datura</taxon>
    </lineage>
</organism>
<reference evidence="1 2" key="1">
    <citation type="journal article" date="2021" name="BMC Genomics">
        <title>Datura genome reveals duplications of psychoactive alkaloid biosynthetic genes and high mutation rate following tissue culture.</title>
        <authorList>
            <person name="Rajewski A."/>
            <person name="Carter-House D."/>
            <person name="Stajich J."/>
            <person name="Litt A."/>
        </authorList>
    </citation>
    <scope>NUCLEOTIDE SEQUENCE [LARGE SCALE GENOMIC DNA]</scope>
    <source>
        <strain evidence="1">AR-01</strain>
    </source>
</reference>
<evidence type="ECO:0000313" key="1">
    <source>
        <dbReference type="EMBL" id="MCD7454600.1"/>
    </source>
</evidence>
<accession>A0ABS8S657</accession>
<sequence length="194" mass="22565">MRIDDDEATLNVYKSISSPSYHRDLCMIKEVIYYRYGVEKEKKIGPYGEVVVENITRILTFVLHFMVQASVFKEKMSHRSKKANIDKSYVASSSRGKEKRLAPVKVIWKRDANGCHHHDKRSNLNWEAKLILWFVNNRIMPSENDTNVSKLKDPKTMKKKGVKARKLLNRRGNRWTVYLKDGPSLVADSINPKN</sequence>
<name>A0ABS8S657_DATST</name>
<dbReference type="EMBL" id="JACEIK010000308">
    <property type="protein sequence ID" value="MCD7454600.1"/>
    <property type="molecule type" value="Genomic_DNA"/>
</dbReference>
<evidence type="ECO:0000313" key="2">
    <source>
        <dbReference type="Proteomes" id="UP000823775"/>
    </source>
</evidence>
<keyword evidence="2" id="KW-1185">Reference proteome</keyword>
<dbReference type="Proteomes" id="UP000823775">
    <property type="component" value="Unassembled WGS sequence"/>
</dbReference>
<gene>
    <name evidence="1" type="ORF">HAX54_025346</name>
</gene>